<comment type="caution">
    <text evidence="1">The sequence shown here is derived from an EMBL/GenBank/DDBJ whole genome shotgun (WGS) entry which is preliminary data.</text>
</comment>
<reference evidence="1 2" key="1">
    <citation type="submission" date="2022-06" db="EMBL/GenBank/DDBJ databases">
        <title>Haloarcula sp. a new haloarchaeum isolate from saline soil.</title>
        <authorList>
            <person name="Strakova D."/>
            <person name="Galisteo C."/>
            <person name="Sanchez-Porro C."/>
            <person name="Ventosa A."/>
        </authorList>
    </citation>
    <scope>NUCLEOTIDE SEQUENCE [LARGE SCALE GENOMIC DNA]</scope>
    <source>
        <strain evidence="1 2">S1CR25-12</strain>
    </source>
</reference>
<evidence type="ECO:0000313" key="1">
    <source>
        <dbReference type="EMBL" id="MDS0260955.1"/>
    </source>
</evidence>
<proteinExistence type="predicted"/>
<protein>
    <submittedName>
        <fullName evidence="1">Uncharacterized protein</fullName>
    </submittedName>
</protein>
<dbReference type="EMBL" id="JAMQON010000005">
    <property type="protein sequence ID" value="MDS0260955.1"/>
    <property type="molecule type" value="Genomic_DNA"/>
</dbReference>
<sequence length="54" mass="6132">MNTDTETVESYVMDVGCIRKTARDELLEQARVHTRDCAPRAPSTVCAIAHEQRR</sequence>
<dbReference type="Proteomes" id="UP001259659">
    <property type="component" value="Unassembled WGS sequence"/>
</dbReference>
<name>A0ABU2FFA8_9EURY</name>
<evidence type="ECO:0000313" key="2">
    <source>
        <dbReference type="Proteomes" id="UP001259659"/>
    </source>
</evidence>
<gene>
    <name evidence="1" type="ORF">NDI56_16255</name>
</gene>
<organism evidence="1 2">
    <name type="scientific">Haloarcula saliterrae</name>
    <dbReference type="NCBI Taxonomy" id="2950534"/>
    <lineage>
        <taxon>Archaea</taxon>
        <taxon>Methanobacteriati</taxon>
        <taxon>Methanobacteriota</taxon>
        <taxon>Stenosarchaea group</taxon>
        <taxon>Halobacteria</taxon>
        <taxon>Halobacteriales</taxon>
        <taxon>Haloarculaceae</taxon>
        <taxon>Haloarcula</taxon>
    </lineage>
</organism>
<accession>A0ABU2FFA8</accession>
<dbReference type="RefSeq" id="WP_310920733.1">
    <property type="nucleotide sequence ID" value="NZ_JAMQON010000005.1"/>
</dbReference>
<keyword evidence="2" id="KW-1185">Reference proteome</keyword>